<gene>
    <name evidence="2" type="ORF">BWY41_00736</name>
</gene>
<evidence type="ECO:0000259" key="1">
    <source>
        <dbReference type="PROSITE" id="PS50910"/>
    </source>
</evidence>
<dbReference type="InterPro" id="IPR041633">
    <property type="entry name" value="Polbeta"/>
</dbReference>
<proteinExistence type="predicted"/>
<dbReference type="Gene3D" id="3.30.460.10">
    <property type="entry name" value="Beta Polymerase, domain 2"/>
    <property type="match status" value="1"/>
</dbReference>
<name>A0A1V5SZM5_9BACT</name>
<dbReference type="CDD" id="cd05403">
    <property type="entry name" value="NT_KNTase_like"/>
    <property type="match status" value="1"/>
</dbReference>
<dbReference type="PROSITE" id="PS50910">
    <property type="entry name" value="HEPN"/>
    <property type="match status" value="1"/>
</dbReference>
<dbReference type="Pfam" id="PF18765">
    <property type="entry name" value="Polbeta"/>
    <property type="match status" value="1"/>
</dbReference>
<dbReference type="Proteomes" id="UP000485569">
    <property type="component" value="Unassembled WGS sequence"/>
</dbReference>
<dbReference type="PANTHER" id="PTHR33933:SF1">
    <property type="entry name" value="PROTEIN ADENYLYLTRANSFERASE MNTA-RELATED"/>
    <property type="match status" value="1"/>
</dbReference>
<comment type="caution">
    <text evidence="2">The sequence shown here is derived from an EMBL/GenBank/DDBJ whole genome shotgun (WGS) entry which is preliminary data.</text>
</comment>
<evidence type="ECO:0000313" key="2">
    <source>
        <dbReference type="EMBL" id="OQA59918.1"/>
    </source>
</evidence>
<dbReference type="SMART" id="SM00748">
    <property type="entry name" value="HEPN"/>
    <property type="match status" value="1"/>
</dbReference>
<dbReference type="PANTHER" id="PTHR33933">
    <property type="entry name" value="NUCLEOTIDYLTRANSFERASE"/>
    <property type="match status" value="1"/>
</dbReference>
<dbReference type="SUPFAM" id="SSF81301">
    <property type="entry name" value="Nucleotidyltransferase"/>
    <property type="match status" value="1"/>
</dbReference>
<feature type="domain" description="HEPN" evidence="1">
    <location>
        <begin position="162"/>
        <end position="282"/>
    </location>
</feature>
<dbReference type="InterPro" id="IPR052548">
    <property type="entry name" value="Type_VII_TA_antitoxin"/>
</dbReference>
<dbReference type="Pfam" id="PF05168">
    <property type="entry name" value="HEPN"/>
    <property type="match status" value="1"/>
</dbReference>
<dbReference type="InterPro" id="IPR043519">
    <property type="entry name" value="NT_sf"/>
</dbReference>
<reference evidence="2" key="1">
    <citation type="submission" date="2017-02" db="EMBL/GenBank/DDBJ databases">
        <title>Delving into the versatile metabolic prowess of the omnipresent phylum Bacteroidetes.</title>
        <authorList>
            <person name="Nobu M.K."/>
            <person name="Mei R."/>
            <person name="Narihiro T."/>
            <person name="Kuroda K."/>
            <person name="Liu W.-T."/>
        </authorList>
    </citation>
    <scope>NUCLEOTIDE SEQUENCE</scope>
    <source>
        <strain evidence="2">ADurb.Bin276</strain>
    </source>
</reference>
<dbReference type="Gene3D" id="1.20.120.330">
    <property type="entry name" value="Nucleotidyltransferases domain 2"/>
    <property type="match status" value="1"/>
</dbReference>
<accession>A0A1V5SZM5</accession>
<protein>
    <submittedName>
        <fullName evidence="2">HEPN domain protein</fullName>
    </submittedName>
</protein>
<sequence length="299" mass="35371">MDFLTKADLKEIVHKLKKLPFKVVLAILFGSSTRRTLSRDSDIDILIISDEIPPHRHRRQSEISLIKKLINIDRPLDILLLTREECFSNFRNHNPLFLDIATEGKVLIAEDEFLEELIEETKKYIHDQGIEKTENGWKFPIPYRKEAFLSQISNRQFAHAMLDDAKRDFEIGIIILEKEYFDKAVFHFQQSVEKSLKAVLIMMGVFVKSHFIGKALIKEIEEKQFPQLWMNKLRHIAQLSTEIEPEVTWSRYPGIDNNSLWIPAEEYSCEDTKNVKEKCQTILKTSQEFYRWWFKEVQK</sequence>
<dbReference type="EMBL" id="MWBQ01000044">
    <property type="protein sequence ID" value="OQA59918.1"/>
    <property type="molecule type" value="Genomic_DNA"/>
</dbReference>
<organism evidence="2">
    <name type="scientific">Candidatus Atribacter allofermentans</name>
    <dbReference type="NCBI Taxonomy" id="1852833"/>
    <lineage>
        <taxon>Bacteria</taxon>
        <taxon>Pseudomonadati</taxon>
        <taxon>Atribacterota</taxon>
        <taxon>Atribacteria</taxon>
        <taxon>Atribacterales</taxon>
        <taxon>Atribacteraceae</taxon>
        <taxon>Atribacter</taxon>
    </lineage>
</organism>
<dbReference type="InterPro" id="IPR007842">
    <property type="entry name" value="HEPN_dom"/>
</dbReference>
<dbReference type="SUPFAM" id="SSF81593">
    <property type="entry name" value="Nucleotidyltransferase substrate binding subunit/domain"/>
    <property type="match status" value="1"/>
</dbReference>
<dbReference type="AlphaFoldDB" id="A0A1V5SZM5"/>